<feature type="coiled-coil region" evidence="1">
    <location>
        <begin position="615"/>
        <end position="848"/>
    </location>
</feature>
<evidence type="ECO:0000256" key="2">
    <source>
        <dbReference type="SAM" id="MobiDB-lite"/>
    </source>
</evidence>
<feature type="coiled-coil region" evidence="1">
    <location>
        <begin position="532"/>
        <end position="573"/>
    </location>
</feature>
<feature type="region of interest" description="Disordered" evidence="2">
    <location>
        <begin position="1704"/>
        <end position="1737"/>
    </location>
</feature>
<feature type="region of interest" description="Disordered" evidence="2">
    <location>
        <begin position="576"/>
        <end position="606"/>
    </location>
</feature>
<accession>A0A8K0FY75</accession>
<feature type="region of interest" description="Disordered" evidence="2">
    <location>
        <begin position="1518"/>
        <end position="1548"/>
    </location>
</feature>
<feature type="region of interest" description="Disordered" evidence="2">
    <location>
        <begin position="1837"/>
        <end position="1868"/>
    </location>
</feature>
<feature type="compositionally biased region" description="Basic and acidic residues" evidence="2">
    <location>
        <begin position="1986"/>
        <end position="1999"/>
    </location>
</feature>
<feature type="region of interest" description="Disordered" evidence="2">
    <location>
        <begin position="1924"/>
        <end position="2061"/>
    </location>
</feature>
<evidence type="ECO:0000313" key="4">
    <source>
        <dbReference type="Proteomes" id="UP000801492"/>
    </source>
</evidence>
<sequence length="2061" mass="238088">MHHLYPLSKGDPLCPLGFHPQVRWPTRCKRCFRDYKEHGGRKRDEDSYLRRDESTASSPNLNSWGSLRSSEDHRRSWSSSSNLAPERENRNSLKPNSNDFNSPVSWPSSPNLTNLEDDIQAKDVPTVSLTLPKRKQLPIDRAHRTVSDSFSMSTREKSPVFNKSDSLATRAKKLQAMKEGTQDKSRKIVQVKELKASVDENTNHDVQFLIQVKSKPKQEKIVTDGTESEDDTISVAGTETTDTTLVGDHHDNELQEQIESLRQDLETMKSKCDRLEREKSDLLLRRIASMETTTSKTTATEVLKLQHRCNDLQSQLEDVKDDKKSLALKVKELEDELESRPTAQSAQKVADELRSKLLAAETLCEELMDENEDMKKELRDLEEEMEELQDNFREDQANEYTSLKKELEQTTKNCRILSFKLRKTERKTEQLEVEKGETEKKLREVVGGLNNLEKIKNMEQELKMAQETSIRLQKELDEANSKLSKFEEANSKTKTPMLGNIPKVPSTEGKVSRESLTRGGSQDDPAQLLRDLHDSLEREADLREQLKFAEEEAQNLRKKASRIEDDNESLVLQLKKMATKAKSRKVSPNRLTPEPPNEKNEGISEDDPTELKLLLELNEQEASVLRKKVEELEAEKETQKRKIKDLQDKLATKTTKKSLLSAVKGNGAQEQKIKDLEDEANDLRKKLTEKEKDAERLQAELNLTQKRAKGMQKTKSLDLDQQTLDLKRQLQLVEQEALVLRTKVQSLENENEKLSSDNKRLQLIRGTKTVKGDKLGEKYIDKIAELEVELEYANKKIKELETKSEKAVPDSKIKTSEKGDADKIKLQLSKVENERDKLADTLKKLKEGAAKAFKDRSPKRPSDFTSKVQLKNMVNDLENEIGEMMVVLNNHENSKSKLEDELKQLKSNTINNDLEVNKKELEEMKKKIAAMEIELQDEKLQNIKGKDKYDNINDTLVKTKESMSKHIEEKKQLQNELTSMKDKYQNATKEKEKFESQINKLKQEIKSSTAKQDELSTYKQQTEDLKTELDKKEKEYNRIKKELEEKEKLTKELNAKVKKLGELEKQLQDSEDKIKKNEKQSKEQLKQLSAKLEEEKDRSRMKDSEQSELSLQWSADRKVFDLQIDELNSKIKSLENIITSKNTLIEQLEESVRKEREAVSTVSVNVNNKEINNLKDELNKNKANLSEVESKLETANKSKKTAEEKLKKLENDFKKEKIALEKKSAELDIDLQNERKKIEVMKTNHEKEQKNREMELGSLRNKIKTLELGTGTTSKKASEVKVEYQERIDKLEAMLASEKREYEDLTAKYEILEEEHVVTKAKLVMEKETITSQLLSSKRELETVEAELDTLKESHASQNEKLLKEKTQLQEKVKSLEKSIQKSSDAFALDKNRIKTSLEEKLSELEQIKKEYEVVHDQMEYMRRENDDLKKKLDDYDKVSKIQRNISADSSAMEKEIKQLRIKLTNTEKQRKSDLAECKMRYDSQAGVINDELHSLQGQVTRFKRERDTYKHMLEGAQKTIGDLKSNPATRRESRASTASFDEMDESRSKIATLEQQISCMEDELSEARLEASKLKTELVSERSSWEIKISELHSRVNELEEERILSSGRTKIPGLKTRMELAWHKEREEQQRLLQETSTLARDLRQTLFEVERERDKERLESKRKQEQLKKTSEEDQEENRRKLTELQCDLLELRDAHAKLRTTNEKLRREKERHEKEREEMKAAIVGKKRAEQEDDRRINALLEQVETLIKLTPDISSSRDVTTDSAEPYTPTPPRRTKGPKSRESSPGLEKKEFYKESSLPREDRKAQIQSVMMQLTDVTEELRRYQRLSEENRERERLKRTMGMRRATSSEHDNIPDTNQISKGIIKNGNTATSLHRRSLSLEHTIQEQSIWRNDDDSMSSLQSLGSDVDIIRNRRDTSLDSRLSAGSTQSETGGTEKKKKGLMGKLKKLTKSRSIDDQDPGHFSPTRTLSSKPSSNSDINDDNRGSKKDLRERITGIFKRSGSSSRSNSLERRIDKHDTSSTQRPLMPNGSNSSITRTSPGPERITKVSNKPAKHK</sequence>
<name>A0A8K0FY75_IGNLU</name>
<feature type="region of interest" description="Disordered" evidence="2">
    <location>
        <begin position="39"/>
        <end position="119"/>
    </location>
</feature>
<dbReference type="Proteomes" id="UP000801492">
    <property type="component" value="Unassembled WGS sequence"/>
</dbReference>
<feature type="compositionally biased region" description="Polar residues" evidence="2">
    <location>
        <begin position="2025"/>
        <end position="2044"/>
    </location>
</feature>
<feature type="region of interest" description="Disordered" evidence="2">
    <location>
        <begin position="1060"/>
        <end position="1108"/>
    </location>
</feature>
<feature type="compositionally biased region" description="Basic residues" evidence="2">
    <location>
        <begin position="1942"/>
        <end position="1956"/>
    </location>
</feature>
<protein>
    <submittedName>
        <fullName evidence="3">Uncharacterized protein</fullName>
    </submittedName>
</protein>
<feature type="region of interest" description="Disordered" evidence="2">
    <location>
        <begin position="1759"/>
        <end position="1810"/>
    </location>
</feature>
<evidence type="ECO:0000313" key="3">
    <source>
        <dbReference type="EMBL" id="KAF2885000.1"/>
    </source>
</evidence>
<feature type="compositionally biased region" description="Polar residues" evidence="2">
    <location>
        <begin position="1925"/>
        <end position="1936"/>
    </location>
</feature>
<feature type="compositionally biased region" description="Polar residues" evidence="2">
    <location>
        <begin position="1759"/>
        <end position="1768"/>
    </location>
</feature>
<comment type="caution">
    <text evidence="3">The sequence shown here is derived from an EMBL/GenBank/DDBJ whole genome shotgun (WGS) entry which is preliminary data.</text>
</comment>
<dbReference type="InterPro" id="IPR049885">
    <property type="entry name" value="MTCL1-3"/>
</dbReference>
<feature type="compositionally biased region" description="Basic and acidic residues" evidence="2">
    <location>
        <begin position="39"/>
        <end position="54"/>
    </location>
</feature>
<organism evidence="3 4">
    <name type="scientific">Ignelater luminosus</name>
    <name type="common">Cucubano</name>
    <name type="synonym">Pyrophorus luminosus</name>
    <dbReference type="NCBI Taxonomy" id="2038154"/>
    <lineage>
        <taxon>Eukaryota</taxon>
        <taxon>Metazoa</taxon>
        <taxon>Ecdysozoa</taxon>
        <taxon>Arthropoda</taxon>
        <taxon>Hexapoda</taxon>
        <taxon>Insecta</taxon>
        <taxon>Pterygota</taxon>
        <taxon>Neoptera</taxon>
        <taxon>Endopterygota</taxon>
        <taxon>Coleoptera</taxon>
        <taxon>Polyphaga</taxon>
        <taxon>Elateriformia</taxon>
        <taxon>Elateroidea</taxon>
        <taxon>Elateridae</taxon>
        <taxon>Agrypninae</taxon>
        <taxon>Pyrophorini</taxon>
        <taxon>Ignelater</taxon>
    </lineage>
</organism>
<dbReference type="PANTHER" id="PTHR15742:SF5">
    <property type="entry name" value="GIRDIN"/>
    <property type="match status" value="1"/>
</dbReference>
<feature type="compositionally biased region" description="Basic and acidic residues" evidence="2">
    <location>
        <begin position="1704"/>
        <end position="1724"/>
    </location>
</feature>
<reference evidence="3" key="1">
    <citation type="submission" date="2019-08" db="EMBL/GenBank/DDBJ databases">
        <title>The genome of the North American firefly Photinus pyralis.</title>
        <authorList>
            <consortium name="Photinus pyralis genome working group"/>
            <person name="Fallon T.R."/>
            <person name="Sander Lower S.E."/>
            <person name="Weng J.-K."/>
        </authorList>
    </citation>
    <scope>NUCLEOTIDE SEQUENCE</scope>
    <source>
        <strain evidence="3">TRF0915ILg1</strain>
        <tissue evidence="3">Whole body</tissue>
    </source>
</reference>
<dbReference type="EMBL" id="VTPC01090043">
    <property type="protein sequence ID" value="KAF2885000.1"/>
    <property type="molecule type" value="Genomic_DNA"/>
</dbReference>
<dbReference type="PANTHER" id="PTHR15742">
    <property type="entry name" value="GIRDIN"/>
    <property type="match status" value="1"/>
</dbReference>
<feature type="compositionally biased region" description="Polar residues" evidence="2">
    <location>
        <begin position="55"/>
        <end position="67"/>
    </location>
</feature>
<gene>
    <name evidence="3" type="ORF">ILUMI_21174</name>
</gene>
<feature type="compositionally biased region" description="Polar residues" evidence="2">
    <location>
        <begin position="1970"/>
        <end position="1983"/>
    </location>
</feature>
<keyword evidence="1" id="KW-0175">Coiled coil</keyword>
<keyword evidence="4" id="KW-1185">Reference proteome</keyword>
<feature type="region of interest" description="Disordered" evidence="2">
    <location>
        <begin position="1656"/>
        <end position="1681"/>
    </location>
</feature>
<proteinExistence type="predicted"/>
<dbReference type="Gene3D" id="1.10.287.1490">
    <property type="match status" value="1"/>
</dbReference>
<feature type="compositionally biased region" description="Polar residues" evidence="2">
    <location>
        <begin position="92"/>
        <end position="114"/>
    </location>
</feature>
<feature type="region of interest" description="Disordered" evidence="2">
    <location>
        <begin position="492"/>
        <end position="527"/>
    </location>
</feature>
<feature type="region of interest" description="Disordered" evidence="2">
    <location>
        <begin position="1006"/>
        <end position="1034"/>
    </location>
</feature>
<feature type="compositionally biased region" description="Basic and acidic residues" evidence="2">
    <location>
        <begin position="1784"/>
        <end position="1810"/>
    </location>
</feature>
<feature type="compositionally biased region" description="Basic and acidic residues" evidence="2">
    <location>
        <begin position="2014"/>
        <end position="2024"/>
    </location>
</feature>
<dbReference type="OrthoDB" id="10036174at2759"/>
<feature type="coiled-coil region" evidence="1">
    <location>
        <begin position="251"/>
        <end position="489"/>
    </location>
</feature>
<evidence type="ECO:0000256" key="1">
    <source>
        <dbReference type="SAM" id="Coils"/>
    </source>
</evidence>
<feature type="compositionally biased region" description="Basic residues" evidence="2">
    <location>
        <begin position="577"/>
        <end position="587"/>
    </location>
</feature>
<feature type="compositionally biased region" description="Basic and acidic residues" evidence="2">
    <location>
        <begin position="1060"/>
        <end position="1105"/>
    </location>
</feature>